<feature type="signal peptide" evidence="1">
    <location>
        <begin position="1"/>
        <end position="20"/>
    </location>
</feature>
<dbReference type="AlphaFoldDB" id="A0AAV4UJ65"/>
<sequence>MYLKTFGFILSVFLFVAVSSTEINCEREEIGEQCEYPGLFSSIPNTIEEYNVACPKFKNYAKCLKDLDDKCLSEKGLAFFATEEMYESVYGVASDICDEDNLIYEVITENLSCLNETFENSPCYEEIEAITNEFKIYLPNATDENDYDLPAEIYCLQEAISSVCYTNDIGKNCGTLAADMAKEFVRRSYLLSFSCDNTDAKVLLADVDRYKLKSHQQDYLVEVLGEIINRYDDE</sequence>
<protein>
    <recommendedName>
        <fullName evidence="4">Secreted protein</fullName>
    </recommendedName>
</protein>
<feature type="chain" id="PRO_5043921244" description="Secreted protein" evidence="1">
    <location>
        <begin position="21"/>
        <end position="234"/>
    </location>
</feature>
<reference evidence="2 3" key="1">
    <citation type="submission" date="2021-06" db="EMBL/GenBank/DDBJ databases">
        <title>Caerostris darwini draft genome.</title>
        <authorList>
            <person name="Kono N."/>
            <person name="Arakawa K."/>
        </authorList>
    </citation>
    <scope>NUCLEOTIDE SEQUENCE [LARGE SCALE GENOMIC DNA]</scope>
</reference>
<evidence type="ECO:0000313" key="3">
    <source>
        <dbReference type="Proteomes" id="UP001054837"/>
    </source>
</evidence>
<evidence type="ECO:0000313" key="2">
    <source>
        <dbReference type="EMBL" id="GIY57818.1"/>
    </source>
</evidence>
<name>A0AAV4UJ65_9ARAC</name>
<keyword evidence="3" id="KW-1185">Reference proteome</keyword>
<gene>
    <name evidence="2" type="ORF">CDAR_576361</name>
</gene>
<accession>A0AAV4UJ65</accession>
<proteinExistence type="predicted"/>
<organism evidence="2 3">
    <name type="scientific">Caerostris darwini</name>
    <dbReference type="NCBI Taxonomy" id="1538125"/>
    <lineage>
        <taxon>Eukaryota</taxon>
        <taxon>Metazoa</taxon>
        <taxon>Ecdysozoa</taxon>
        <taxon>Arthropoda</taxon>
        <taxon>Chelicerata</taxon>
        <taxon>Arachnida</taxon>
        <taxon>Araneae</taxon>
        <taxon>Araneomorphae</taxon>
        <taxon>Entelegynae</taxon>
        <taxon>Araneoidea</taxon>
        <taxon>Araneidae</taxon>
        <taxon>Caerostris</taxon>
    </lineage>
</organism>
<comment type="caution">
    <text evidence="2">The sequence shown here is derived from an EMBL/GenBank/DDBJ whole genome shotgun (WGS) entry which is preliminary data.</text>
</comment>
<keyword evidence="1" id="KW-0732">Signal</keyword>
<dbReference type="Proteomes" id="UP001054837">
    <property type="component" value="Unassembled WGS sequence"/>
</dbReference>
<evidence type="ECO:0000256" key="1">
    <source>
        <dbReference type="SAM" id="SignalP"/>
    </source>
</evidence>
<evidence type="ECO:0008006" key="4">
    <source>
        <dbReference type="Google" id="ProtNLM"/>
    </source>
</evidence>
<dbReference type="EMBL" id="BPLQ01011424">
    <property type="protein sequence ID" value="GIY57818.1"/>
    <property type="molecule type" value="Genomic_DNA"/>
</dbReference>